<dbReference type="HAMAP" id="MF_00099">
    <property type="entry name" value="CheB_chemtxs"/>
    <property type="match status" value="1"/>
</dbReference>
<dbReference type="GO" id="GO:0000156">
    <property type="term" value="F:phosphorelay response regulator activity"/>
    <property type="evidence" value="ECO:0007669"/>
    <property type="project" value="InterPro"/>
</dbReference>
<dbReference type="InterPro" id="IPR035909">
    <property type="entry name" value="CheB_C"/>
</dbReference>
<dbReference type="AlphaFoldDB" id="B4D1M8"/>
<dbReference type="InParanoid" id="B4D1M8"/>
<keyword evidence="2 5" id="KW-0145">Chemotaxis</keyword>
<dbReference type="NCBIfam" id="NF001965">
    <property type="entry name" value="PRK00742.1"/>
    <property type="match status" value="1"/>
</dbReference>
<evidence type="ECO:0000256" key="7">
    <source>
        <dbReference type="PROSITE-ProRule" id="PRU00169"/>
    </source>
</evidence>
<dbReference type="InterPro" id="IPR000673">
    <property type="entry name" value="Sig_transdc_resp-reg_Me-estase"/>
</dbReference>
<comment type="similarity">
    <text evidence="5">Belongs to the CheB family.</text>
</comment>
<feature type="active site" evidence="5 6">
    <location>
        <position position="183"/>
    </location>
</feature>
<dbReference type="EMBL" id="ABVL01000007">
    <property type="protein sequence ID" value="EDY19640.1"/>
    <property type="molecule type" value="Genomic_DNA"/>
</dbReference>
<comment type="catalytic activity">
    <reaction evidence="4 5">
        <text>[protein]-L-glutamate 5-O-methyl ester + H2O = L-glutamyl-[protein] + methanol + H(+)</text>
        <dbReference type="Rhea" id="RHEA:23236"/>
        <dbReference type="Rhea" id="RHEA-COMP:10208"/>
        <dbReference type="Rhea" id="RHEA-COMP:10311"/>
        <dbReference type="ChEBI" id="CHEBI:15377"/>
        <dbReference type="ChEBI" id="CHEBI:15378"/>
        <dbReference type="ChEBI" id="CHEBI:17790"/>
        <dbReference type="ChEBI" id="CHEBI:29973"/>
        <dbReference type="ChEBI" id="CHEBI:82795"/>
        <dbReference type="EC" id="3.1.1.61"/>
    </reaction>
</comment>
<dbReference type="SMART" id="SM00448">
    <property type="entry name" value="REC"/>
    <property type="match status" value="1"/>
</dbReference>
<dbReference type="Proteomes" id="UP000005824">
    <property type="component" value="Unassembled WGS sequence"/>
</dbReference>
<dbReference type="GO" id="GO:0006935">
    <property type="term" value="P:chemotaxis"/>
    <property type="evidence" value="ECO:0007669"/>
    <property type="project" value="UniProtKB-UniRule"/>
</dbReference>
<comment type="function">
    <text evidence="5">Involved in chemotaxis. Part of a chemotaxis signal transduction system that modulates chemotaxis in response to various stimuli. Catalyzes the demethylation of specific methylglutamate residues introduced into the chemoreceptors (methyl-accepting chemotaxis proteins or MCP) by CheR. Also mediates the irreversible deamidation of specific glutamine residues to glutamic acid.</text>
</comment>
<dbReference type="EC" id="3.1.1.61" evidence="5"/>
<evidence type="ECO:0000256" key="2">
    <source>
        <dbReference type="ARBA" id="ARBA00022500"/>
    </source>
</evidence>
<dbReference type="SUPFAM" id="SSF52738">
    <property type="entry name" value="Methylesterase CheB, C-terminal domain"/>
    <property type="match status" value="1"/>
</dbReference>
<comment type="subcellular location">
    <subcellularLocation>
        <location evidence="5">Cytoplasm</location>
    </subcellularLocation>
</comment>
<dbReference type="PROSITE" id="PS50110">
    <property type="entry name" value="RESPONSE_REGULATORY"/>
    <property type="match status" value="1"/>
</dbReference>
<evidence type="ECO:0000256" key="4">
    <source>
        <dbReference type="ARBA" id="ARBA00048267"/>
    </source>
</evidence>
<feature type="domain" description="Response regulatory" evidence="8">
    <location>
        <begin position="2"/>
        <end position="119"/>
    </location>
</feature>
<dbReference type="PIRSF" id="PIRSF000876">
    <property type="entry name" value="RR_chemtxs_CheB"/>
    <property type="match status" value="1"/>
</dbReference>
<dbReference type="Pfam" id="PF01339">
    <property type="entry name" value="CheB_methylest"/>
    <property type="match status" value="1"/>
</dbReference>
<dbReference type="InterPro" id="IPR011006">
    <property type="entry name" value="CheY-like_superfamily"/>
</dbReference>
<dbReference type="InterPro" id="IPR001789">
    <property type="entry name" value="Sig_transdc_resp-reg_receiver"/>
</dbReference>
<dbReference type="NCBIfam" id="NF009206">
    <property type="entry name" value="PRK12555.1"/>
    <property type="match status" value="1"/>
</dbReference>
<dbReference type="Pfam" id="PF00072">
    <property type="entry name" value="Response_reg"/>
    <property type="match status" value="1"/>
</dbReference>
<evidence type="ECO:0000259" key="8">
    <source>
        <dbReference type="PROSITE" id="PS50110"/>
    </source>
</evidence>
<feature type="modified residue" description="4-aspartylphosphate" evidence="5 7">
    <location>
        <position position="53"/>
    </location>
</feature>
<dbReference type="RefSeq" id="WP_006980141.1">
    <property type="nucleotide sequence ID" value="NZ_ABVL01000007.1"/>
</dbReference>
<name>B4D1M8_9BACT</name>
<dbReference type="Gene3D" id="3.40.50.180">
    <property type="entry name" value="Methylesterase CheB, C-terminal domain"/>
    <property type="match status" value="1"/>
</dbReference>
<feature type="active site" evidence="5 6">
    <location>
        <position position="276"/>
    </location>
</feature>
<evidence type="ECO:0000256" key="3">
    <source>
        <dbReference type="ARBA" id="ARBA00022801"/>
    </source>
</evidence>
<evidence type="ECO:0000313" key="11">
    <source>
        <dbReference type="Proteomes" id="UP000005824"/>
    </source>
</evidence>
<feature type="domain" description="CheB-type methylesterase" evidence="9">
    <location>
        <begin position="143"/>
        <end position="334"/>
    </location>
</feature>
<gene>
    <name evidence="5" type="primary">cheB</name>
    <name evidence="10" type="ORF">CfE428DRAFT_2816</name>
</gene>
<dbReference type="GO" id="GO:0005737">
    <property type="term" value="C:cytoplasm"/>
    <property type="evidence" value="ECO:0007669"/>
    <property type="project" value="UniProtKB-SubCell"/>
</dbReference>
<evidence type="ECO:0000259" key="9">
    <source>
        <dbReference type="PROSITE" id="PS50122"/>
    </source>
</evidence>
<evidence type="ECO:0000256" key="6">
    <source>
        <dbReference type="PROSITE-ProRule" id="PRU00050"/>
    </source>
</evidence>
<comment type="caution">
    <text evidence="10">The sequence shown here is derived from an EMBL/GenBank/DDBJ whole genome shotgun (WGS) entry which is preliminary data.</text>
</comment>
<evidence type="ECO:0000313" key="10">
    <source>
        <dbReference type="EMBL" id="EDY19640.1"/>
    </source>
</evidence>
<dbReference type="Gene3D" id="3.40.50.2300">
    <property type="match status" value="1"/>
</dbReference>
<dbReference type="EC" id="3.5.1.44" evidence="5"/>
<dbReference type="PANTHER" id="PTHR42872:SF6">
    <property type="entry name" value="PROTEIN-GLUTAMATE METHYLESTERASE_PROTEIN-GLUTAMINE GLUTAMINASE"/>
    <property type="match status" value="1"/>
</dbReference>
<comment type="PTM">
    <text evidence="5">Phosphorylated by CheA. Phosphorylation of the N-terminal regulatory domain activates the methylesterase activity.</text>
</comment>
<protein>
    <recommendedName>
        <fullName evidence="5">Protein-glutamate methylesterase/protein-glutamine glutaminase</fullName>
        <ecNumber evidence="5">3.1.1.61</ecNumber>
        <ecNumber evidence="5">3.5.1.44</ecNumber>
    </recommendedName>
</protein>
<dbReference type="GO" id="GO:0050568">
    <property type="term" value="F:protein-glutamine glutaminase activity"/>
    <property type="evidence" value="ECO:0007669"/>
    <property type="project" value="UniProtKB-UniRule"/>
</dbReference>
<dbReference type="CDD" id="cd17541">
    <property type="entry name" value="REC_CheB-like"/>
    <property type="match status" value="1"/>
</dbReference>
<dbReference type="SUPFAM" id="SSF52172">
    <property type="entry name" value="CheY-like"/>
    <property type="match status" value="1"/>
</dbReference>
<sequence>MRIAIVNDMPMAVEIMRRALVSSSKHEVAWVARDGADAVIQCGRDRPDLVLMDLIMPGTDGVEATRQIMATAPCPILVVTATVEGNAAKVFEAMGAGALDAVQTPTLGGEDAARGVAAFLYKIDATAKLIGESSAEAPAEHRPRERARQLVAIGASAGGPAALVKLLSGLPEDFPAGVIIVQHVDAQFAPGLANWLNEVSKLPVRIARDGDLVEEGVVFVACTSGHLTLRPGSVLSYSDEPNGSAYRPSVNVFFESALRYWRGDVLGVLLTGMGRDGAAGLKRLREAGHHTIGQDRASSAVYGMPKAAAELGAVAEELPLEKIAGAITRRIRSLKNSHP</sequence>
<accession>B4D1M8</accession>
<dbReference type="GO" id="GO:0008984">
    <property type="term" value="F:protein-glutamate methylesterase activity"/>
    <property type="evidence" value="ECO:0007669"/>
    <property type="project" value="UniProtKB-UniRule"/>
</dbReference>
<proteinExistence type="inferred from homology"/>
<reference evidence="10 11" key="1">
    <citation type="journal article" date="2011" name="J. Bacteriol.">
        <title>Genome sequence of Chthoniobacter flavus Ellin428, an aerobic heterotrophic soil bacterium.</title>
        <authorList>
            <person name="Kant R."/>
            <person name="van Passel M.W."/>
            <person name="Palva A."/>
            <person name="Lucas S."/>
            <person name="Lapidus A."/>
            <person name="Glavina Del Rio T."/>
            <person name="Dalin E."/>
            <person name="Tice H."/>
            <person name="Bruce D."/>
            <person name="Goodwin L."/>
            <person name="Pitluck S."/>
            <person name="Larimer F.W."/>
            <person name="Land M.L."/>
            <person name="Hauser L."/>
            <person name="Sangwan P."/>
            <person name="de Vos W.M."/>
            <person name="Janssen P.H."/>
            <person name="Smidt H."/>
        </authorList>
    </citation>
    <scope>NUCLEOTIDE SEQUENCE [LARGE SCALE GENOMIC DNA]</scope>
    <source>
        <strain evidence="10 11">Ellin428</strain>
    </source>
</reference>
<evidence type="ECO:0000256" key="5">
    <source>
        <dbReference type="HAMAP-Rule" id="MF_00099"/>
    </source>
</evidence>
<organism evidence="10 11">
    <name type="scientific">Chthoniobacter flavus Ellin428</name>
    <dbReference type="NCBI Taxonomy" id="497964"/>
    <lineage>
        <taxon>Bacteria</taxon>
        <taxon>Pseudomonadati</taxon>
        <taxon>Verrucomicrobiota</taxon>
        <taxon>Spartobacteria</taxon>
        <taxon>Chthoniobacterales</taxon>
        <taxon>Chthoniobacteraceae</taxon>
        <taxon>Chthoniobacter</taxon>
    </lineage>
</organism>
<keyword evidence="3 5" id="KW-0378">Hydrolase</keyword>
<dbReference type="PROSITE" id="PS50122">
    <property type="entry name" value="CHEB"/>
    <property type="match status" value="1"/>
</dbReference>
<dbReference type="PANTHER" id="PTHR42872">
    <property type="entry name" value="PROTEIN-GLUTAMATE METHYLESTERASE/PROTEIN-GLUTAMINE GLUTAMINASE"/>
    <property type="match status" value="1"/>
</dbReference>
<keyword evidence="5 7" id="KW-0597">Phosphoprotein</keyword>
<keyword evidence="1 5" id="KW-0963">Cytoplasm</keyword>
<feature type="active site" evidence="5 6">
    <location>
        <position position="156"/>
    </location>
</feature>
<dbReference type="eggNOG" id="COG2201">
    <property type="taxonomic scope" value="Bacteria"/>
</dbReference>
<dbReference type="InterPro" id="IPR008248">
    <property type="entry name" value="CheB-like"/>
</dbReference>
<evidence type="ECO:0000256" key="1">
    <source>
        <dbReference type="ARBA" id="ARBA00022490"/>
    </source>
</evidence>
<comment type="domain">
    <text evidence="5">Contains a C-terminal catalytic domain, and an N-terminal region which modulates catalytic activity.</text>
</comment>
<keyword evidence="11" id="KW-1185">Reference proteome</keyword>
<dbReference type="CDD" id="cd16432">
    <property type="entry name" value="CheB_Rec"/>
    <property type="match status" value="1"/>
</dbReference>
<dbReference type="STRING" id="497964.CfE428DRAFT_2816"/>
<comment type="catalytic activity">
    <reaction evidence="5">
        <text>L-glutaminyl-[protein] + H2O = L-glutamyl-[protein] + NH4(+)</text>
        <dbReference type="Rhea" id="RHEA:16441"/>
        <dbReference type="Rhea" id="RHEA-COMP:10207"/>
        <dbReference type="Rhea" id="RHEA-COMP:10208"/>
        <dbReference type="ChEBI" id="CHEBI:15377"/>
        <dbReference type="ChEBI" id="CHEBI:28938"/>
        <dbReference type="ChEBI" id="CHEBI:29973"/>
        <dbReference type="ChEBI" id="CHEBI:30011"/>
        <dbReference type="EC" id="3.5.1.44"/>
    </reaction>
</comment>